<keyword evidence="1" id="KW-1133">Transmembrane helix</keyword>
<gene>
    <name evidence="2" type="ORF">R4Z09_30180</name>
</gene>
<dbReference type="Proteomes" id="UP001357223">
    <property type="component" value="Chromosome"/>
</dbReference>
<keyword evidence="3" id="KW-1185">Reference proteome</keyword>
<feature type="transmembrane region" description="Helical" evidence="1">
    <location>
        <begin position="12"/>
        <end position="32"/>
    </location>
</feature>
<reference evidence="2 3" key="1">
    <citation type="submission" date="2023-10" db="EMBL/GenBank/DDBJ databases">
        <title>Niallia locisalis sp.nov. isolated from a salt pond sample.</title>
        <authorList>
            <person name="Li X.-J."/>
            <person name="Dong L."/>
        </authorList>
    </citation>
    <scope>NUCLEOTIDE SEQUENCE [LARGE SCALE GENOMIC DNA]</scope>
    <source>
        <strain evidence="2 3">DSM 29761</strain>
    </source>
</reference>
<accession>A0ABZ2CGC2</accession>
<sequence>MFNTVKARLTILFAGSLLVILIIFILVLYGFISGAIKKEEINELDQFFENEQHEFYEDSFEGENGHLEYEEEKSFSIM</sequence>
<evidence type="ECO:0000313" key="3">
    <source>
        <dbReference type="Proteomes" id="UP001357223"/>
    </source>
</evidence>
<name>A0ABZ2CGC2_9BACI</name>
<keyword evidence="1" id="KW-0812">Transmembrane</keyword>
<protein>
    <submittedName>
        <fullName evidence="2">Uncharacterized protein</fullName>
    </submittedName>
</protein>
<proteinExistence type="predicted"/>
<dbReference type="RefSeq" id="WP_338450294.1">
    <property type="nucleotide sequence ID" value="NZ_CP137640.1"/>
</dbReference>
<evidence type="ECO:0000256" key="1">
    <source>
        <dbReference type="SAM" id="Phobius"/>
    </source>
</evidence>
<evidence type="ECO:0000313" key="2">
    <source>
        <dbReference type="EMBL" id="WVX81366.1"/>
    </source>
</evidence>
<keyword evidence="1" id="KW-0472">Membrane</keyword>
<organism evidence="2 3">
    <name type="scientific">Niallia oryzisoli</name>
    <dbReference type="NCBI Taxonomy" id="1737571"/>
    <lineage>
        <taxon>Bacteria</taxon>
        <taxon>Bacillati</taxon>
        <taxon>Bacillota</taxon>
        <taxon>Bacilli</taxon>
        <taxon>Bacillales</taxon>
        <taxon>Bacillaceae</taxon>
        <taxon>Niallia</taxon>
    </lineage>
</organism>
<dbReference type="EMBL" id="CP137640">
    <property type="protein sequence ID" value="WVX81366.1"/>
    <property type="molecule type" value="Genomic_DNA"/>
</dbReference>